<dbReference type="AlphaFoldDB" id="A0A1I7X7N2"/>
<evidence type="ECO:0000313" key="3">
    <source>
        <dbReference type="Proteomes" id="UP000095283"/>
    </source>
</evidence>
<proteinExistence type="predicted"/>
<keyword evidence="3" id="KW-1185">Reference proteome</keyword>
<keyword evidence="2" id="KW-0812">Transmembrane</keyword>
<keyword evidence="2" id="KW-0472">Membrane</keyword>
<protein>
    <submittedName>
        <fullName evidence="4">MYND-type domain-containing protein</fullName>
    </submittedName>
</protein>
<name>A0A1I7X7N2_HETBA</name>
<accession>A0A1I7X7N2</accession>
<feature type="region of interest" description="Disordered" evidence="1">
    <location>
        <begin position="563"/>
        <end position="588"/>
    </location>
</feature>
<sequence>MPDTAHGGKVPPAPPPPPPEKPRRTDARRRAMKKVDELHPPAEQIVGIGTNWLSGEERSRLEAVQRDWRQSRPYNATNRICNFFILYKNNDMFIILSAIRYYFYGRIQPWIRARQRELTQDVATSQNVECVSDAAYPVTIAYIANVQPSIFDRNRYIVLVTELMTSGTLKMYLKRFKRINIKISLLYLYLFYGIYVLDVFGTLSCLFTIKHISRYQLQHIPDEDTKMITKLIKDKQQKDAIAQAPVQQQPPPASSTSSIASHQLSISPPIENGHVQPGSSVSLPTSEEQTDSGSHQATHEEKKKAKRKIIIEILKVDESKDQPVSFVFSLAENCLAQHHVAIVEEQLDDVIRLVNDGPNKGVGMKLTTVVETQTTTSTSNALSSTSSLPQQVATTSSIPLATTTILAAQPVTTAQSSVIETPLSQPLQIQPITSGHPVVQRTESRVSLFNSFHKRIGCQLLLVLCQDNFVRFLEFVQVNSAMSRSVEGSMGGDHHPLPVATVPQSASVQGLNTTSVCTATAITVTTSSKPSRFQVTPSAVISVSPALPTTTISESHACSQLPPVTSVLSSGSSPSTTAHSNTSSVTSNASTGSRFKLFLHQVQAVPVQSTLAPTLSVESGFSSSTSTHTEASMASIAFAATPIAAQPNGPLLGSLIVQPGAPVPVSVSPAPPGIHTLQTSASSVTTQQASSHLDLSALQKLDSELRKVNQEQSEFYKRVTTFWSFFFLEISNGNRGEILYYHPLLIGIRVIFSFCLFITI</sequence>
<reference evidence="4" key="1">
    <citation type="submission" date="2016-11" db="UniProtKB">
        <authorList>
            <consortium name="WormBaseParasite"/>
        </authorList>
    </citation>
    <scope>IDENTIFICATION</scope>
</reference>
<feature type="compositionally biased region" description="Polar residues" evidence="1">
    <location>
        <begin position="277"/>
        <end position="296"/>
    </location>
</feature>
<feature type="transmembrane region" description="Helical" evidence="2">
    <location>
        <begin position="185"/>
        <end position="209"/>
    </location>
</feature>
<feature type="region of interest" description="Disordered" evidence="1">
    <location>
        <begin position="1"/>
        <end position="36"/>
    </location>
</feature>
<evidence type="ECO:0000256" key="2">
    <source>
        <dbReference type="SAM" id="Phobius"/>
    </source>
</evidence>
<keyword evidence="2" id="KW-1133">Transmembrane helix</keyword>
<feature type="region of interest" description="Disordered" evidence="1">
    <location>
        <begin position="275"/>
        <end position="303"/>
    </location>
</feature>
<evidence type="ECO:0000256" key="1">
    <source>
        <dbReference type="SAM" id="MobiDB-lite"/>
    </source>
</evidence>
<dbReference type="WBParaSite" id="Hba_13632">
    <property type="protein sequence ID" value="Hba_13632"/>
    <property type="gene ID" value="Hba_13632"/>
</dbReference>
<organism evidence="3 4">
    <name type="scientific">Heterorhabditis bacteriophora</name>
    <name type="common">Entomopathogenic nematode worm</name>
    <dbReference type="NCBI Taxonomy" id="37862"/>
    <lineage>
        <taxon>Eukaryota</taxon>
        <taxon>Metazoa</taxon>
        <taxon>Ecdysozoa</taxon>
        <taxon>Nematoda</taxon>
        <taxon>Chromadorea</taxon>
        <taxon>Rhabditida</taxon>
        <taxon>Rhabditina</taxon>
        <taxon>Rhabditomorpha</taxon>
        <taxon>Strongyloidea</taxon>
        <taxon>Heterorhabditidae</taxon>
        <taxon>Heterorhabditis</taxon>
    </lineage>
</organism>
<feature type="region of interest" description="Disordered" evidence="1">
    <location>
        <begin position="240"/>
        <end position="262"/>
    </location>
</feature>
<dbReference type="Proteomes" id="UP000095283">
    <property type="component" value="Unplaced"/>
</dbReference>
<feature type="compositionally biased region" description="Basic and acidic residues" evidence="1">
    <location>
        <begin position="20"/>
        <end position="36"/>
    </location>
</feature>
<evidence type="ECO:0000313" key="4">
    <source>
        <dbReference type="WBParaSite" id="Hba_13632"/>
    </source>
</evidence>